<dbReference type="SUPFAM" id="SSF52540">
    <property type="entry name" value="P-loop containing nucleoside triphosphate hydrolases"/>
    <property type="match status" value="1"/>
</dbReference>
<dbReference type="GO" id="GO:0030983">
    <property type="term" value="F:mismatched DNA binding"/>
    <property type="evidence" value="ECO:0007669"/>
    <property type="project" value="InterPro"/>
</dbReference>
<dbReference type="GO" id="GO:0140664">
    <property type="term" value="F:ATP-dependent DNA damage sensor activity"/>
    <property type="evidence" value="ECO:0007669"/>
    <property type="project" value="InterPro"/>
</dbReference>
<protein>
    <submittedName>
        <fullName evidence="5">DNA mismatch repair protein MutS</fullName>
    </submittedName>
</protein>
<dbReference type="PANTHER" id="PTHR11361:SF34">
    <property type="entry name" value="DNA MISMATCH REPAIR PROTEIN MSH1, MITOCHONDRIAL"/>
    <property type="match status" value="1"/>
</dbReference>
<proteinExistence type="predicted"/>
<keyword evidence="2" id="KW-0067">ATP-binding</keyword>
<evidence type="ECO:0000313" key="6">
    <source>
        <dbReference type="Proteomes" id="UP001144256"/>
    </source>
</evidence>
<dbReference type="SMART" id="SM00534">
    <property type="entry name" value="MUTSac"/>
    <property type="match status" value="1"/>
</dbReference>
<dbReference type="PANTHER" id="PTHR11361">
    <property type="entry name" value="DNA MISMATCH REPAIR PROTEIN MUTS FAMILY MEMBER"/>
    <property type="match status" value="1"/>
</dbReference>
<keyword evidence="6" id="KW-1185">Reference proteome</keyword>
<keyword evidence="1" id="KW-0547">Nucleotide-binding</keyword>
<dbReference type="InterPro" id="IPR045076">
    <property type="entry name" value="MutS"/>
</dbReference>
<dbReference type="InterPro" id="IPR000432">
    <property type="entry name" value="DNA_mismatch_repair_MutS_C"/>
</dbReference>
<evidence type="ECO:0000256" key="1">
    <source>
        <dbReference type="ARBA" id="ARBA00022741"/>
    </source>
</evidence>
<dbReference type="InterPro" id="IPR027417">
    <property type="entry name" value="P-loop_NTPase"/>
</dbReference>
<evidence type="ECO:0000256" key="2">
    <source>
        <dbReference type="ARBA" id="ARBA00022840"/>
    </source>
</evidence>
<dbReference type="Proteomes" id="UP001144256">
    <property type="component" value="Unassembled WGS sequence"/>
</dbReference>
<organism evidence="5 6">
    <name type="scientific">Vallitalea longa</name>
    <dbReference type="NCBI Taxonomy" id="2936439"/>
    <lineage>
        <taxon>Bacteria</taxon>
        <taxon>Bacillati</taxon>
        <taxon>Bacillota</taxon>
        <taxon>Clostridia</taxon>
        <taxon>Lachnospirales</taxon>
        <taxon>Vallitaleaceae</taxon>
        <taxon>Vallitalea</taxon>
    </lineage>
</organism>
<sequence length="530" mass="60945">MFDSLLWLEGSKTRSIDKKVIKDLNLNIIYKKLIEISEENESIIYNICMDEPTIKYRQDILADFINKPDFIIDLENDLKGFYELKSKNRKLKDKRSNLYSLIDLMITVETSIHCIESLNQTLLYYDPSAQGLINLRKNIDRIISDSNYIQMKKDLKEIRYIFSKIKGIELSINMSPVMRPFEAQVTKVSEYKYKYPKAFRKVSTAIEVNEKFLGTHIKNYAPVFSINKIDWNLMDEIEYGLKAHKSVLKSFTQKYTKIDTKPFVSLLREITFYKSSCDLLLLMKNNELPICKPKLLSPDNRSMVLKDCYNAALAYEKSSDDNNHINQKIIYNDFEIGDEGRIIILTGANRGGKTTITQAVGQIQIFAQLGLLVPASKAEISLTDGVFTHFPTLEKETVNLGKFGKECDAFSKLYRQATEKSLILLNESFSGTSHLESLKIAEEVLKAVKYKRIRMIFNTHLHELGLKTSQLNEELENDTLVISMVTGFTNGENTYKVYRGQPLGSSHAKEIAEKYNVTYSQLKDRLEAKC</sequence>
<dbReference type="RefSeq" id="WP_281818770.1">
    <property type="nucleotide sequence ID" value="NZ_BRLB01000019.1"/>
</dbReference>
<gene>
    <name evidence="5" type="ORF">SH1V18_40810</name>
</gene>
<dbReference type="AlphaFoldDB" id="A0A9W5YF57"/>
<name>A0A9W5YF57_9FIRM</name>
<accession>A0A9W5YF57</accession>
<dbReference type="GO" id="GO:0005829">
    <property type="term" value="C:cytosol"/>
    <property type="evidence" value="ECO:0007669"/>
    <property type="project" value="TreeGrafter"/>
</dbReference>
<evidence type="ECO:0000259" key="4">
    <source>
        <dbReference type="SMART" id="SM00534"/>
    </source>
</evidence>
<reference evidence="5" key="1">
    <citation type="submission" date="2022-06" db="EMBL/GenBank/DDBJ databases">
        <title>Vallitalea longa sp. nov., an anaerobic bacterium isolated from marine sediment.</title>
        <authorList>
            <person name="Hirano S."/>
            <person name="Terahara T."/>
            <person name="Mori K."/>
            <person name="Hamada M."/>
            <person name="Matsumoto R."/>
            <person name="Kobayashi T."/>
        </authorList>
    </citation>
    <scope>NUCLEOTIDE SEQUENCE</scope>
    <source>
        <strain evidence="5">SH18-1</strain>
    </source>
</reference>
<dbReference type="InterPro" id="IPR036187">
    <property type="entry name" value="DNA_mismatch_repair_MutS_sf"/>
</dbReference>
<dbReference type="GO" id="GO:0006298">
    <property type="term" value="P:mismatch repair"/>
    <property type="evidence" value="ECO:0007669"/>
    <property type="project" value="InterPro"/>
</dbReference>
<dbReference type="Gene3D" id="3.40.50.300">
    <property type="entry name" value="P-loop containing nucleotide triphosphate hydrolases"/>
    <property type="match status" value="1"/>
</dbReference>
<keyword evidence="3" id="KW-0238">DNA-binding</keyword>
<evidence type="ECO:0000256" key="3">
    <source>
        <dbReference type="ARBA" id="ARBA00023125"/>
    </source>
</evidence>
<feature type="domain" description="DNA mismatch repair proteins mutS family" evidence="4">
    <location>
        <begin position="340"/>
        <end position="520"/>
    </location>
</feature>
<dbReference type="SUPFAM" id="SSF48334">
    <property type="entry name" value="DNA repair protein MutS, domain III"/>
    <property type="match status" value="1"/>
</dbReference>
<dbReference type="GO" id="GO:0005524">
    <property type="term" value="F:ATP binding"/>
    <property type="evidence" value="ECO:0007669"/>
    <property type="project" value="UniProtKB-KW"/>
</dbReference>
<evidence type="ECO:0000313" key="5">
    <source>
        <dbReference type="EMBL" id="GKX31601.1"/>
    </source>
</evidence>
<dbReference type="Gene3D" id="1.10.1420.10">
    <property type="match status" value="1"/>
</dbReference>
<comment type="caution">
    <text evidence="5">The sequence shown here is derived from an EMBL/GenBank/DDBJ whole genome shotgun (WGS) entry which is preliminary data.</text>
</comment>
<dbReference type="Pfam" id="PF00488">
    <property type="entry name" value="MutS_V"/>
    <property type="match status" value="1"/>
</dbReference>
<dbReference type="EMBL" id="BRLB01000019">
    <property type="protein sequence ID" value="GKX31601.1"/>
    <property type="molecule type" value="Genomic_DNA"/>
</dbReference>